<dbReference type="Proteomes" id="UP000638353">
    <property type="component" value="Unassembled WGS sequence"/>
</dbReference>
<dbReference type="SUPFAM" id="SSF52091">
    <property type="entry name" value="SpoIIaa-like"/>
    <property type="match status" value="1"/>
</dbReference>
<reference evidence="2" key="2">
    <citation type="submission" date="2020-09" db="EMBL/GenBank/DDBJ databases">
        <authorList>
            <person name="Sun Q."/>
            <person name="Ohkuma M."/>
        </authorList>
    </citation>
    <scope>NUCLEOTIDE SEQUENCE</scope>
    <source>
        <strain evidence="2">JCM 4637</strain>
    </source>
</reference>
<reference evidence="2" key="1">
    <citation type="journal article" date="2014" name="Int. J. Syst. Evol. Microbiol.">
        <title>Complete genome sequence of Corynebacterium casei LMG S-19264T (=DSM 44701T), isolated from a smear-ripened cheese.</title>
        <authorList>
            <consortium name="US DOE Joint Genome Institute (JGI-PGF)"/>
            <person name="Walter F."/>
            <person name="Albersmeier A."/>
            <person name="Kalinowski J."/>
            <person name="Ruckert C."/>
        </authorList>
    </citation>
    <scope>NUCLEOTIDE SEQUENCE</scope>
    <source>
        <strain evidence="2">JCM 4637</strain>
    </source>
</reference>
<sequence>MSLTQLNAYRHDRGSRALLTLAGEIDLDTVPLVRTSVEQCLRDGIRTIDVDLTTVTFCDVSGLNTFLLALLQADRAGASFRLHHAPPLLVRVVDLTGCQFLLRGHPFAHHRAPPLDGLPSPAPAALPEALSVMPRRRRPMVAADLESVQ</sequence>
<dbReference type="InterPro" id="IPR058548">
    <property type="entry name" value="MlaB-like_STAS"/>
</dbReference>
<gene>
    <name evidence="2" type="ORF">GCM10010334_11630</name>
</gene>
<name>A0A918WU09_9ACTN</name>
<dbReference type="PROSITE" id="PS50801">
    <property type="entry name" value="STAS"/>
    <property type="match status" value="1"/>
</dbReference>
<dbReference type="RefSeq" id="WP_189822362.1">
    <property type="nucleotide sequence ID" value="NZ_BMVC01000002.1"/>
</dbReference>
<evidence type="ECO:0000313" key="2">
    <source>
        <dbReference type="EMBL" id="GHC82946.1"/>
    </source>
</evidence>
<dbReference type="InterPro" id="IPR036513">
    <property type="entry name" value="STAS_dom_sf"/>
</dbReference>
<organism evidence="2 3">
    <name type="scientific">Streptomyces finlayi</name>
    <dbReference type="NCBI Taxonomy" id="67296"/>
    <lineage>
        <taxon>Bacteria</taxon>
        <taxon>Bacillati</taxon>
        <taxon>Actinomycetota</taxon>
        <taxon>Actinomycetes</taxon>
        <taxon>Kitasatosporales</taxon>
        <taxon>Streptomycetaceae</taxon>
        <taxon>Streptomyces</taxon>
    </lineage>
</organism>
<dbReference type="GO" id="GO:0043856">
    <property type="term" value="F:anti-sigma factor antagonist activity"/>
    <property type="evidence" value="ECO:0007669"/>
    <property type="project" value="TreeGrafter"/>
</dbReference>
<dbReference type="AlphaFoldDB" id="A0A918WU09"/>
<dbReference type="Gene3D" id="3.30.750.24">
    <property type="entry name" value="STAS domain"/>
    <property type="match status" value="1"/>
</dbReference>
<dbReference type="CDD" id="cd07043">
    <property type="entry name" value="STAS_anti-anti-sigma_factors"/>
    <property type="match status" value="1"/>
</dbReference>
<dbReference type="Pfam" id="PF13466">
    <property type="entry name" value="STAS_2"/>
    <property type="match status" value="1"/>
</dbReference>
<dbReference type="PANTHER" id="PTHR33495">
    <property type="entry name" value="ANTI-SIGMA FACTOR ANTAGONIST TM_1081-RELATED-RELATED"/>
    <property type="match status" value="1"/>
</dbReference>
<accession>A0A918WU09</accession>
<feature type="domain" description="STAS" evidence="1">
    <location>
        <begin position="18"/>
        <end position="97"/>
    </location>
</feature>
<evidence type="ECO:0000313" key="3">
    <source>
        <dbReference type="Proteomes" id="UP000638353"/>
    </source>
</evidence>
<evidence type="ECO:0000259" key="1">
    <source>
        <dbReference type="PROSITE" id="PS50801"/>
    </source>
</evidence>
<dbReference type="InterPro" id="IPR002645">
    <property type="entry name" value="STAS_dom"/>
</dbReference>
<dbReference type="PANTHER" id="PTHR33495:SF2">
    <property type="entry name" value="ANTI-SIGMA FACTOR ANTAGONIST TM_1081-RELATED"/>
    <property type="match status" value="1"/>
</dbReference>
<dbReference type="EMBL" id="BMVC01000002">
    <property type="protein sequence ID" value="GHC82946.1"/>
    <property type="molecule type" value="Genomic_DNA"/>
</dbReference>
<protein>
    <recommendedName>
        <fullName evidence="1">STAS domain-containing protein</fullName>
    </recommendedName>
</protein>
<proteinExistence type="predicted"/>
<comment type="caution">
    <text evidence="2">The sequence shown here is derived from an EMBL/GenBank/DDBJ whole genome shotgun (WGS) entry which is preliminary data.</text>
</comment>